<dbReference type="InterPro" id="IPR016896">
    <property type="entry name" value="DUF2860"/>
</dbReference>
<dbReference type="EMBL" id="JAHDYS010000001">
    <property type="protein sequence ID" value="MBT1070187.1"/>
    <property type="molecule type" value="Genomic_DNA"/>
</dbReference>
<proteinExistence type="predicted"/>
<evidence type="ECO:0000313" key="3">
    <source>
        <dbReference type="Proteomes" id="UP000784128"/>
    </source>
</evidence>
<keyword evidence="3" id="KW-1185">Reference proteome</keyword>
<dbReference type="Proteomes" id="UP000784128">
    <property type="component" value="Unassembled WGS sequence"/>
</dbReference>
<comment type="caution">
    <text evidence="2">The sequence shown here is derived from an EMBL/GenBank/DDBJ whole genome shotgun (WGS) entry which is preliminary data.</text>
</comment>
<sequence length="315" mass="35132">MLAEPKKRSMLRRAMPGMALLSALLLNGTSWAGEFNSRAGLGLLVMEQADNMSGRGYRVIAGNERPRAFSRLIPIGLLDTRYTWDNSAISFGTAVDDPAGLTLSYRRKLESGAISAGLFYSIFGSEWRNPYLFGTPRVDTTVHTYGARAAWEEIGGQPFTVAIKGTAKRVANEDLTGVLRRDGVLLDTDISYRRRLNEEWSLVPSVSYLRGQYDGSANNFHGGTFGIGAIWSKDNLVITTRLAGTLAEYDREHPVFDQRRQDLGYRFSTLVNWGSPFGWKQWFTSAGIIHSRVDSNIDFFASRATYGYALMGYQF</sequence>
<protein>
    <submittedName>
        <fullName evidence="2">DUF2860 domain-containing protein</fullName>
    </submittedName>
</protein>
<gene>
    <name evidence="2" type="ORF">KJB30_00125</name>
</gene>
<evidence type="ECO:0000313" key="2">
    <source>
        <dbReference type="EMBL" id="MBT1070187.1"/>
    </source>
</evidence>
<organism evidence="2 3">
    <name type="scientific">Pelotalea chapellei</name>
    <dbReference type="NCBI Taxonomy" id="44671"/>
    <lineage>
        <taxon>Bacteria</taxon>
        <taxon>Pseudomonadati</taxon>
        <taxon>Thermodesulfobacteriota</taxon>
        <taxon>Desulfuromonadia</taxon>
        <taxon>Geobacterales</taxon>
        <taxon>Geobacteraceae</taxon>
        <taxon>Pelotalea</taxon>
    </lineage>
</organism>
<evidence type="ECO:0000256" key="1">
    <source>
        <dbReference type="SAM" id="SignalP"/>
    </source>
</evidence>
<feature type="signal peptide" evidence="1">
    <location>
        <begin position="1"/>
        <end position="32"/>
    </location>
</feature>
<keyword evidence="1" id="KW-0732">Signal</keyword>
<dbReference type="Pfam" id="PF11059">
    <property type="entry name" value="DUF2860"/>
    <property type="match status" value="1"/>
</dbReference>
<dbReference type="RefSeq" id="WP_214295904.1">
    <property type="nucleotide sequence ID" value="NZ_JAHDYS010000001.1"/>
</dbReference>
<accession>A0ABS5U3D6</accession>
<name>A0ABS5U3D6_9BACT</name>
<feature type="chain" id="PRO_5045521509" evidence="1">
    <location>
        <begin position="33"/>
        <end position="315"/>
    </location>
</feature>
<reference evidence="2 3" key="1">
    <citation type="submission" date="2021-05" db="EMBL/GenBank/DDBJ databases">
        <title>The draft genome of Geobacter chapellei DSM 13688.</title>
        <authorList>
            <person name="Xu Z."/>
            <person name="Masuda Y."/>
            <person name="Itoh H."/>
            <person name="Senoo K."/>
        </authorList>
    </citation>
    <scope>NUCLEOTIDE SEQUENCE [LARGE SCALE GENOMIC DNA]</scope>
    <source>
        <strain evidence="2 3">DSM 13688</strain>
    </source>
</reference>